<evidence type="ECO:0000313" key="1">
    <source>
        <dbReference type="EMBL" id="VDL76400.1"/>
    </source>
</evidence>
<keyword evidence="2" id="KW-1185">Reference proteome</keyword>
<gene>
    <name evidence="1" type="ORF">NBR_LOCUS12811</name>
</gene>
<evidence type="ECO:0000313" key="3">
    <source>
        <dbReference type="WBParaSite" id="NBR_0001281001-mRNA-1"/>
    </source>
</evidence>
<dbReference type="WBParaSite" id="NBR_0001281001-mRNA-1">
    <property type="protein sequence ID" value="NBR_0001281001-mRNA-1"/>
    <property type="gene ID" value="NBR_0001281001"/>
</dbReference>
<organism evidence="3">
    <name type="scientific">Nippostrongylus brasiliensis</name>
    <name type="common">Rat hookworm</name>
    <dbReference type="NCBI Taxonomy" id="27835"/>
    <lineage>
        <taxon>Eukaryota</taxon>
        <taxon>Metazoa</taxon>
        <taxon>Ecdysozoa</taxon>
        <taxon>Nematoda</taxon>
        <taxon>Chromadorea</taxon>
        <taxon>Rhabditida</taxon>
        <taxon>Rhabditina</taxon>
        <taxon>Rhabditomorpha</taxon>
        <taxon>Strongyloidea</taxon>
        <taxon>Heligmosomidae</taxon>
        <taxon>Nippostrongylus</taxon>
    </lineage>
</organism>
<sequence length="68" mass="7753">MKTGGRFFRCSGRILSGPDSSSMNRMTNFGREDRRNDMSFVRDWVFGKMDVAIEEIGVEIVDLGLVFD</sequence>
<reference evidence="3" key="1">
    <citation type="submission" date="2017-02" db="UniProtKB">
        <authorList>
            <consortium name="WormBaseParasite"/>
        </authorList>
    </citation>
    <scope>IDENTIFICATION</scope>
</reference>
<dbReference type="EMBL" id="UYSL01020867">
    <property type="protein sequence ID" value="VDL76400.1"/>
    <property type="molecule type" value="Genomic_DNA"/>
</dbReference>
<dbReference type="Proteomes" id="UP000271162">
    <property type="component" value="Unassembled WGS sequence"/>
</dbReference>
<reference evidence="1 2" key="2">
    <citation type="submission" date="2018-11" db="EMBL/GenBank/DDBJ databases">
        <authorList>
            <consortium name="Pathogen Informatics"/>
        </authorList>
    </citation>
    <scope>NUCLEOTIDE SEQUENCE [LARGE SCALE GENOMIC DNA]</scope>
</reference>
<proteinExistence type="predicted"/>
<accession>A0A0N4Y952</accession>
<evidence type="ECO:0000313" key="2">
    <source>
        <dbReference type="Proteomes" id="UP000271162"/>
    </source>
</evidence>
<name>A0A0N4Y952_NIPBR</name>
<dbReference type="AlphaFoldDB" id="A0A0N4Y952"/>
<protein>
    <submittedName>
        <fullName evidence="1 3">Uncharacterized protein</fullName>
    </submittedName>
</protein>